<keyword evidence="5 9" id="KW-0904">Protein phosphatase</keyword>
<dbReference type="GO" id="GO:0040012">
    <property type="term" value="P:regulation of locomotion"/>
    <property type="evidence" value="ECO:0007669"/>
    <property type="project" value="EnsemblMetazoa"/>
</dbReference>
<dbReference type="FunFam" id="3.40.50.2300:FF:000066">
    <property type="entry name" value="RNA polymerase II subunit A C-terminal domain phosphatase SSU72"/>
    <property type="match status" value="1"/>
</dbReference>
<evidence type="ECO:0000256" key="4">
    <source>
        <dbReference type="ARBA" id="ARBA00022801"/>
    </source>
</evidence>
<evidence type="ECO:0000256" key="8">
    <source>
        <dbReference type="ARBA" id="ARBA00048336"/>
    </source>
</evidence>
<comment type="function">
    <text evidence="9">Protein phosphatase that catalyzes the dephosphorylation of the C-terminal domain of RNA polymerase II. Plays a role in RNA processing and termination.</text>
</comment>
<comment type="similarity">
    <text evidence="2 9">Belongs to the SSU72 phosphatase family.</text>
</comment>
<comment type="catalytic activity">
    <reaction evidence="8 9">
        <text>O-phospho-L-threonyl-[protein] + H2O = L-threonyl-[protein] + phosphate</text>
        <dbReference type="Rhea" id="RHEA:47004"/>
        <dbReference type="Rhea" id="RHEA-COMP:11060"/>
        <dbReference type="Rhea" id="RHEA-COMP:11605"/>
        <dbReference type="ChEBI" id="CHEBI:15377"/>
        <dbReference type="ChEBI" id="CHEBI:30013"/>
        <dbReference type="ChEBI" id="CHEBI:43474"/>
        <dbReference type="ChEBI" id="CHEBI:61977"/>
        <dbReference type="EC" id="3.1.3.16"/>
    </reaction>
</comment>
<dbReference type="PANTHER" id="PTHR20383">
    <property type="entry name" value="RNA POLYMERASE II SUBUNIT A C-TERMINAL DOMAIN PHOSPHATASE"/>
    <property type="match status" value="1"/>
</dbReference>
<evidence type="ECO:0000256" key="1">
    <source>
        <dbReference type="ARBA" id="ARBA00004123"/>
    </source>
</evidence>
<evidence type="ECO:0000313" key="10">
    <source>
        <dbReference type="EnsemblMetazoa" id="CJA01489.1"/>
    </source>
</evidence>
<keyword evidence="11" id="KW-1185">Reference proteome</keyword>
<dbReference type="GO" id="GO:0006397">
    <property type="term" value="P:mRNA processing"/>
    <property type="evidence" value="ECO:0007669"/>
    <property type="project" value="UniProtKB-KW"/>
</dbReference>
<dbReference type="Gene3D" id="3.40.50.2300">
    <property type="match status" value="2"/>
</dbReference>
<dbReference type="Pfam" id="PF04722">
    <property type="entry name" value="Ssu72"/>
    <property type="match status" value="1"/>
</dbReference>
<dbReference type="GO" id="GO:0005634">
    <property type="term" value="C:nucleus"/>
    <property type="evidence" value="ECO:0007669"/>
    <property type="project" value="UniProtKB-SubCell"/>
</dbReference>
<keyword evidence="6 9" id="KW-0539">Nucleus</keyword>
<evidence type="ECO:0000256" key="5">
    <source>
        <dbReference type="ARBA" id="ARBA00022912"/>
    </source>
</evidence>
<name>A0A8R1HL09_CAEJA</name>
<reference evidence="10" key="2">
    <citation type="submission" date="2022-06" db="UniProtKB">
        <authorList>
            <consortium name="EnsemblMetazoa"/>
        </authorList>
    </citation>
    <scope>IDENTIFICATION</scope>
    <source>
        <strain evidence="10">DF5081</strain>
    </source>
</reference>
<evidence type="ECO:0000256" key="2">
    <source>
        <dbReference type="ARBA" id="ARBA00008978"/>
    </source>
</evidence>
<protein>
    <recommendedName>
        <fullName evidence="9">RNA polymerase II subunit A C-terminal domain phosphatase SSU72</fullName>
        <shortName evidence="9">CTD phosphatase SSU72</shortName>
        <ecNumber evidence="9">3.1.3.16</ecNumber>
    </recommendedName>
</protein>
<sequence>MNRSMEAHSILKKRGFNIESYGSGNQVKMPGPTADRPNCYEFGPTTYEDIYADLTEKDHQLYTQNGLLNMVDRNRRIKSRPQRFQTETREFDVVLCLEERVFDQVIDFLNRRVGTSGNPVHVINIDIEDNAEEATFGAFFVADLCDKLEKCEDFEDEIDNIITDLEEKTPRRNLLHTICFY</sequence>
<organism evidence="10 11">
    <name type="scientific">Caenorhabditis japonica</name>
    <dbReference type="NCBI Taxonomy" id="281687"/>
    <lineage>
        <taxon>Eukaryota</taxon>
        <taxon>Metazoa</taxon>
        <taxon>Ecdysozoa</taxon>
        <taxon>Nematoda</taxon>
        <taxon>Chromadorea</taxon>
        <taxon>Rhabditida</taxon>
        <taxon>Rhabditina</taxon>
        <taxon>Rhabditomorpha</taxon>
        <taxon>Rhabditoidea</taxon>
        <taxon>Rhabditidae</taxon>
        <taxon>Peloderinae</taxon>
        <taxon>Caenorhabditis</taxon>
    </lineage>
</organism>
<dbReference type="EC" id="3.1.3.16" evidence="9"/>
<comment type="catalytic activity">
    <reaction evidence="7 9">
        <text>O-phospho-L-seryl-[protein] + H2O = L-seryl-[protein] + phosphate</text>
        <dbReference type="Rhea" id="RHEA:20629"/>
        <dbReference type="Rhea" id="RHEA-COMP:9863"/>
        <dbReference type="Rhea" id="RHEA-COMP:11604"/>
        <dbReference type="ChEBI" id="CHEBI:15377"/>
        <dbReference type="ChEBI" id="CHEBI:29999"/>
        <dbReference type="ChEBI" id="CHEBI:43474"/>
        <dbReference type="ChEBI" id="CHEBI:83421"/>
        <dbReference type="EC" id="3.1.3.16"/>
    </reaction>
</comment>
<comment type="subcellular location">
    <subcellularLocation>
        <location evidence="1 9">Nucleus</location>
    </subcellularLocation>
</comment>
<evidence type="ECO:0000256" key="6">
    <source>
        <dbReference type="ARBA" id="ARBA00023242"/>
    </source>
</evidence>
<reference evidence="11" key="1">
    <citation type="submission" date="2010-08" db="EMBL/GenBank/DDBJ databases">
        <authorList>
            <consortium name="Caenorhabditis japonica Sequencing Consortium"/>
            <person name="Wilson R.K."/>
        </authorList>
    </citation>
    <scope>NUCLEOTIDE SEQUENCE [LARGE SCALE GENOMIC DNA]</scope>
    <source>
        <strain evidence="11">DF5081</strain>
    </source>
</reference>
<evidence type="ECO:0000256" key="9">
    <source>
        <dbReference type="RuleBase" id="RU369031"/>
    </source>
</evidence>
<dbReference type="GO" id="GO:0004722">
    <property type="term" value="F:protein serine/threonine phosphatase activity"/>
    <property type="evidence" value="ECO:0007669"/>
    <property type="project" value="UniProtKB-UniRule"/>
</dbReference>
<accession>A0A8R1HL09</accession>
<proteinExistence type="inferred from homology"/>
<evidence type="ECO:0000256" key="3">
    <source>
        <dbReference type="ARBA" id="ARBA00022664"/>
    </source>
</evidence>
<evidence type="ECO:0000313" key="11">
    <source>
        <dbReference type="Proteomes" id="UP000005237"/>
    </source>
</evidence>
<dbReference type="AlphaFoldDB" id="A0A8R1HL09"/>
<dbReference type="InterPro" id="IPR006811">
    <property type="entry name" value="RNA_pol_II_suA"/>
</dbReference>
<dbReference type="EnsemblMetazoa" id="CJA01489.1">
    <property type="protein sequence ID" value="CJA01489.1"/>
    <property type="gene ID" value="WBGene00120693"/>
</dbReference>
<keyword evidence="4 9" id="KW-0378">Hydrolase</keyword>
<keyword evidence="3 9" id="KW-0507">mRNA processing</keyword>
<dbReference type="Proteomes" id="UP000005237">
    <property type="component" value="Unassembled WGS sequence"/>
</dbReference>
<evidence type="ECO:0000256" key="7">
    <source>
        <dbReference type="ARBA" id="ARBA00047761"/>
    </source>
</evidence>